<dbReference type="NCBIfam" id="NF005596">
    <property type="entry name" value="PRK07328.1"/>
    <property type="match status" value="1"/>
</dbReference>
<evidence type="ECO:0000256" key="5">
    <source>
        <dbReference type="ARBA" id="ARBA00022801"/>
    </source>
</evidence>
<accession>A0ABX5Y199</accession>
<gene>
    <name evidence="10" type="primary">hisK</name>
    <name evidence="10" type="ORF">TBK1r_63350</name>
</gene>
<evidence type="ECO:0000256" key="1">
    <source>
        <dbReference type="ARBA" id="ARBA00004970"/>
    </source>
</evidence>
<evidence type="ECO:0000256" key="4">
    <source>
        <dbReference type="ARBA" id="ARBA00022605"/>
    </source>
</evidence>
<dbReference type="PANTHER" id="PTHR21039">
    <property type="entry name" value="HISTIDINOL PHOSPHATASE-RELATED"/>
    <property type="match status" value="1"/>
</dbReference>
<evidence type="ECO:0000256" key="3">
    <source>
        <dbReference type="ARBA" id="ARBA00013085"/>
    </source>
</evidence>
<feature type="domain" description="PHP" evidence="9">
    <location>
        <begin position="11"/>
        <end position="196"/>
    </location>
</feature>
<dbReference type="SUPFAM" id="SSF89550">
    <property type="entry name" value="PHP domain-like"/>
    <property type="match status" value="1"/>
</dbReference>
<dbReference type="RefSeq" id="WP_145218919.1">
    <property type="nucleotide sequence ID" value="NZ_CP036432.1"/>
</dbReference>
<dbReference type="Proteomes" id="UP000318081">
    <property type="component" value="Chromosome"/>
</dbReference>
<evidence type="ECO:0000313" key="10">
    <source>
        <dbReference type="EMBL" id="QDV87306.1"/>
    </source>
</evidence>
<keyword evidence="11" id="KW-1185">Reference proteome</keyword>
<dbReference type="Pfam" id="PF02811">
    <property type="entry name" value="PHP"/>
    <property type="match status" value="1"/>
</dbReference>
<evidence type="ECO:0000256" key="7">
    <source>
        <dbReference type="ARBA" id="ARBA00049158"/>
    </source>
</evidence>
<evidence type="ECO:0000313" key="11">
    <source>
        <dbReference type="Proteomes" id="UP000318081"/>
    </source>
</evidence>
<dbReference type="CDD" id="cd12110">
    <property type="entry name" value="PHP_HisPPase_Hisj_like"/>
    <property type="match status" value="1"/>
</dbReference>
<evidence type="ECO:0000256" key="8">
    <source>
        <dbReference type="RuleBase" id="RU366003"/>
    </source>
</evidence>
<dbReference type="InterPro" id="IPR010140">
    <property type="entry name" value="Histidinol_P_phosphatase_HisJ"/>
</dbReference>
<name>A0ABX5Y199_9BACT</name>
<comment type="catalytic activity">
    <reaction evidence="7 8">
        <text>L-histidinol phosphate + H2O = L-histidinol + phosphate</text>
        <dbReference type="Rhea" id="RHEA:14465"/>
        <dbReference type="ChEBI" id="CHEBI:15377"/>
        <dbReference type="ChEBI" id="CHEBI:43474"/>
        <dbReference type="ChEBI" id="CHEBI:57699"/>
        <dbReference type="ChEBI" id="CHEBI:57980"/>
        <dbReference type="EC" id="3.1.3.15"/>
    </reaction>
</comment>
<dbReference type="EMBL" id="CP036432">
    <property type="protein sequence ID" value="QDV87306.1"/>
    <property type="molecule type" value="Genomic_DNA"/>
</dbReference>
<evidence type="ECO:0000256" key="6">
    <source>
        <dbReference type="ARBA" id="ARBA00023102"/>
    </source>
</evidence>
<reference evidence="10 11" key="1">
    <citation type="submission" date="2019-02" db="EMBL/GenBank/DDBJ databases">
        <title>Deep-cultivation of Planctomycetes and their phenomic and genomic characterization uncovers novel biology.</title>
        <authorList>
            <person name="Wiegand S."/>
            <person name="Jogler M."/>
            <person name="Boedeker C."/>
            <person name="Pinto D."/>
            <person name="Vollmers J."/>
            <person name="Rivas-Marin E."/>
            <person name="Kohn T."/>
            <person name="Peeters S.H."/>
            <person name="Heuer A."/>
            <person name="Rast P."/>
            <person name="Oberbeckmann S."/>
            <person name="Bunk B."/>
            <person name="Jeske O."/>
            <person name="Meyerdierks A."/>
            <person name="Storesund J.E."/>
            <person name="Kallscheuer N."/>
            <person name="Luecker S."/>
            <person name="Lage O.M."/>
            <person name="Pohl T."/>
            <person name="Merkel B.J."/>
            <person name="Hornburger P."/>
            <person name="Mueller R.-W."/>
            <person name="Bruemmer F."/>
            <person name="Labrenz M."/>
            <person name="Spormann A.M."/>
            <person name="Op den Camp H."/>
            <person name="Overmann J."/>
            <person name="Amann R."/>
            <person name="Jetten M.S.M."/>
            <person name="Mascher T."/>
            <person name="Medema M.H."/>
            <person name="Devos D.P."/>
            <person name="Kaster A.-K."/>
            <person name="Ovreas L."/>
            <person name="Rohde M."/>
            <person name="Galperin M.Y."/>
            <person name="Jogler C."/>
        </authorList>
    </citation>
    <scope>NUCLEOTIDE SEQUENCE [LARGE SCALE GENOMIC DNA]</scope>
    <source>
        <strain evidence="10 11">TBK1r</strain>
    </source>
</reference>
<organism evidence="10 11">
    <name type="scientific">Stieleria magnilauensis</name>
    <dbReference type="NCBI Taxonomy" id="2527963"/>
    <lineage>
        <taxon>Bacteria</taxon>
        <taxon>Pseudomonadati</taxon>
        <taxon>Planctomycetota</taxon>
        <taxon>Planctomycetia</taxon>
        <taxon>Pirellulales</taxon>
        <taxon>Pirellulaceae</taxon>
        <taxon>Stieleria</taxon>
    </lineage>
</organism>
<dbReference type="NCBIfam" id="TIGR01856">
    <property type="entry name" value="hisJ_fam"/>
    <property type="match status" value="1"/>
</dbReference>
<protein>
    <recommendedName>
        <fullName evidence="3 8">Histidinol-phosphatase</fullName>
        <shortName evidence="8">HolPase</shortName>
        <ecNumber evidence="3 8">3.1.3.15</ecNumber>
    </recommendedName>
</protein>
<dbReference type="InterPro" id="IPR004013">
    <property type="entry name" value="PHP_dom"/>
</dbReference>
<keyword evidence="6 8" id="KW-0368">Histidine biosynthesis</keyword>
<dbReference type="EC" id="3.1.3.15" evidence="3 8"/>
<proteinExistence type="inferred from homology"/>
<dbReference type="PANTHER" id="PTHR21039:SF0">
    <property type="entry name" value="HISTIDINOL-PHOSPHATASE"/>
    <property type="match status" value="1"/>
</dbReference>
<evidence type="ECO:0000256" key="2">
    <source>
        <dbReference type="ARBA" id="ARBA00009152"/>
    </source>
</evidence>
<comment type="pathway">
    <text evidence="1 8">Amino-acid biosynthesis; L-histidine biosynthesis; L-histidine from 5-phospho-alpha-D-ribose 1-diphosphate: step 8/9.</text>
</comment>
<dbReference type="InterPro" id="IPR016195">
    <property type="entry name" value="Pol/histidinol_Pase-like"/>
</dbReference>
<dbReference type="Gene3D" id="3.20.20.140">
    <property type="entry name" value="Metal-dependent hydrolases"/>
    <property type="match status" value="1"/>
</dbReference>
<dbReference type="GO" id="GO:0004401">
    <property type="term" value="F:histidinol-phosphatase activity"/>
    <property type="evidence" value="ECO:0007669"/>
    <property type="project" value="UniProtKB-EC"/>
</dbReference>
<comment type="similarity">
    <text evidence="2 8">Belongs to the PHP hydrolase family. HisK subfamily.</text>
</comment>
<evidence type="ECO:0000259" key="9">
    <source>
        <dbReference type="Pfam" id="PF02811"/>
    </source>
</evidence>
<sequence>MSSADPVLFESHSHTPLCKHADGLPTEYAAVAESRGLLGMHVTCHNPMPNGFSSGVRMAESEFDQYVDLVAQATDDWKGRVEVRLGLEADYFEGHEAYLEKQLAGADFHFVLGSVHPQIGEFRERYWQDDLVEVQRIYFNLLAKSAETGLFDSLAHPDLIKNFTTDAWDPDSILDVIRPALDRIAKTGVAMELNTSGVNKRISEMNPFPDMLAEMKSRDIPVTLGADAHTPERVGDGYETAMRLLQSVGYTHVNFFLGRKRQSVEIKTALASMIPVDEPAAIER</sequence>
<keyword evidence="5 8" id="KW-0378">Hydrolase</keyword>
<keyword evidence="4 8" id="KW-0028">Amino-acid biosynthesis</keyword>